<gene>
    <name evidence="13" type="ORF">CEK71_16795</name>
</gene>
<dbReference type="Proteomes" id="UP000197019">
    <property type="component" value="Chromosome"/>
</dbReference>
<comment type="subcellular location">
    <subcellularLocation>
        <location evidence="1">Cell inner membrane</location>
        <topology evidence="1">Single-pass membrane protein</topology>
        <orientation evidence="1">Periplasmic side</orientation>
    </subcellularLocation>
</comment>
<dbReference type="InterPro" id="IPR006260">
    <property type="entry name" value="TonB/TolA_C"/>
</dbReference>
<evidence type="ECO:0000313" key="13">
    <source>
        <dbReference type="EMBL" id="ASF47586.1"/>
    </source>
</evidence>
<dbReference type="GO" id="GO:0055085">
    <property type="term" value="P:transmembrane transport"/>
    <property type="evidence" value="ECO:0007669"/>
    <property type="project" value="InterPro"/>
</dbReference>
<dbReference type="OrthoDB" id="9803361at2"/>
<evidence type="ECO:0000256" key="2">
    <source>
        <dbReference type="ARBA" id="ARBA00006555"/>
    </source>
</evidence>
<organism evidence="13 14">
    <name type="scientific">Methylovulum psychrotolerans</name>
    <dbReference type="NCBI Taxonomy" id="1704499"/>
    <lineage>
        <taxon>Bacteria</taxon>
        <taxon>Pseudomonadati</taxon>
        <taxon>Pseudomonadota</taxon>
        <taxon>Gammaproteobacteria</taxon>
        <taxon>Methylococcales</taxon>
        <taxon>Methylococcaceae</taxon>
        <taxon>Methylovulum</taxon>
    </lineage>
</organism>
<evidence type="ECO:0000259" key="12">
    <source>
        <dbReference type="PROSITE" id="PS52015"/>
    </source>
</evidence>
<proteinExistence type="inferred from homology"/>
<evidence type="ECO:0000256" key="4">
    <source>
        <dbReference type="ARBA" id="ARBA00022475"/>
    </source>
</evidence>
<dbReference type="SUPFAM" id="SSF74653">
    <property type="entry name" value="TolA/TonB C-terminal domain"/>
    <property type="match status" value="1"/>
</dbReference>
<evidence type="ECO:0000256" key="9">
    <source>
        <dbReference type="ARBA" id="ARBA00023136"/>
    </source>
</evidence>
<keyword evidence="9 11" id="KW-0472">Membrane</keyword>
<feature type="region of interest" description="Disordered" evidence="10">
    <location>
        <begin position="81"/>
        <end position="100"/>
    </location>
</feature>
<dbReference type="KEGG" id="mpsy:CEK71_16795"/>
<evidence type="ECO:0000256" key="3">
    <source>
        <dbReference type="ARBA" id="ARBA00022448"/>
    </source>
</evidence>
<dbReference type="AlphaFoldDB" id="A0A1Z4C224"/>
<dbReference type="PROSITE" id="PS52015">
    <property type="entry name" value="TONB_CTD"/>
    <property type="match status" value="1"/>
</dbReference>
<keyword evidence="14" id="KW-1185">Reference proteome</keyword>
<reference evidence="13 14" key="1">
    <citation type="submission" date="2017-06" db="EMBL/GenBank/DDBJ databases">
        <title>Genome Sequencing of the methanotroph Methylovulum psychrotolerants str. HV10-M2 isolated from a high-altitude environment.</title>
        <authorList>
            <person name="Mateos-Rivera A."/>
        </authorList>
    </citation>
    <scope>NUCLEOTIDE SEQUENCE [LARGE SCALE GENOMIC DNA]</scope>
    <source>
        <strain evidence="13 14">HV10_M2</strain>
    </source>
</reference>
<dbReference type="GO" id="GO:0015031">
    <property type="term" value="P:protein transport"/>
    <property type="evidence" value="ECO:0007669"/>
    <property type="project" value="UniProtKB-KW"/>
</dbReference>
<name>A0A1Z4C224_9GAMM</name>
<dbReference type="NCBIfam" id="TIGR01352">
    <property type="entry name" value="tonB_Cterm"/>
    <property type="match status" value="1"/>
</dbReference>
<feature type="domain" description="TonB C-terminal" evidence="12">
    <location>
        <begin position="193"/>
        <end position="290"/>
    </location>
</feature>
<sequence>MAKKAADFKPVSVMPHNDSLLLALFVAAILHVLVILGVNFTAPTTEKFNRAIDITLVNTPAKKPPPEAKFLAPDNQVGAGETVQRAAPPQQHLPSEGESEKKIIKKAAVVENKPKAVEKVLVQPKAAQKVTTQTKADEGDNDTPSPRLDMETLRSQMAQLGTEVRLSQQSSDNNKTKRVSQVSTHQFLAAQYQKDWENKVERIGNMNYPEVAARKNFSGRLTMDVGVRADGSIQSIVITRSSGHPSLDEAAKNIVKMSAPFAPFPTELLKEANVLVITRVWQFSDQSGLSAH</sequence>
<evidence type="ECO:0000256" key="1">
    <source>
        <dbReference type="ARBA" id="ARBA00004383"/>
    </source>
</evidence>
<feature type="region of interest" description="Disordered" evidence="10">
    <location>
        <begin position="128"/>
        <end position="148"/>
    </location>
</feature>
<dbReference type="Pfam" id="PF03544">
    <property type="entry name" value="TonB_C"/>
    <property type="match status" value="1"/>
</dbReference>
<comment type="similarity">
    <text evidence="2">Belongs to the TonB family.</text>
</comment>
<keyword evidence="6 11" id="KW-0812">Transmembrane</keyword>
<keyword evidence="5" id="KW-0997">Cell inner membrane</keyword>
<dbReference type="GO" id="GO:0098797">
    <property type="term" value="C:plasma membrane protein complex"/>
    <property type="evidence" value="ECO:0007669"/>
    <property type="project" value="TreeGrafter"/>
</dbReference>
<keyword evidence="4" id="KW-1003">Cell membrane</keyword>
<dbReference type="InterPro" id="IPR037682">
    <property type="entry name" value="TonB_C"/>
</dbReference>
<protein>
    <submittedName>
        <fullName evidence="13">Energy transducer TonB</fullName>
    </submittedName>
</protein>
<keyword evidence="8 11" id="KW-1133">Transmembrane helix</keyword>
<evidence type="ECO:0000256" key="8">
    <source>
        <dbReference type="ARBA" id="ARBA00022989"/>
    </source>
</evidence>
<keyword evidence="3" id="KW-0813">Transport</keyword>
<evidence type="ECO:0000256" key="10">
    <source>
        <dbReference type="SAM" id="MobiDB-lite"/>
    </source>
</evidence>
<dbReference type="EMBL" id="CP022129">
    <property type="protein sequence ID" value="ASF47586.1"/>
    <property type="molecule type" value="Genomic_DNA"/>
</dbReference>
<evidence type="ECO:0000256" key="5">
    <source>
        <dbReference type="ARBA" id="ARBA00022519"/>
    </source>
</evidence>
<evidence type="ECO:0000313" key="14">
    <source>
        <dbReference type="Proteomes" id="UP000197019"/>
    </source>
</evidence>
<dbReference type="PANTHER" id="PTHR33446:SF11">
    <property type="entry name" value="TONB3"/>
    <property type="match status" value="1"/>
</dbReference>
<accession>A0A1Z4C224</accession>
<dbReference type="Gene3D" id="3.30.1150.10">
    <property type="match status" value="1"/>
</dbReference>
<evidence type="ECO:0000256" key="6">
    <source>
        <dbReference type="ARBA" id="ARBA00022692"/>
    </source>
</evidence>
<keyword evidence="7" id="KW-0653">Protein transport</keyword>
<dbReference type="GO" id="GO:0031992">
    <property type="term" value="F:energy transducer activity"/>
    <property type="evidence" value="ECO:0007669"/>
    <property type="project" value="TreeGrafter"/>
</dbReference>
<dbReference type="PANTHER" id="PTHR33446">
    <property type="entry name" value="PROTEIN TONB-RELATED"/>
    <property type="match status" value="1"/>
</dbReference>
<feature type="transmembrane region" description="Helical" evidence="11">
    <location>
        <begin position="20"/>
        <end position="42"/>
    </location>
</feature>
<dbReference type="InterPro" id="IPR051045">
    <property type="entry name" value="TonB-dependent_transducer"/>
</dbReference>
<dbReference type="RefSeq" id="WP_088620458.1">
    <property type="nucleotide sequence ID" value="NZ_CP022129.1"/>
</dbReference>
<evidence type="ECO:0000256" key="7">
    <source>
        <dbReference type="ARBA" id="ARBA00022927"/>
    </source>
</evidence>
<evidence type="ECO:0000256" key="11">
    <source>
        <dbReference type="SAM" id="Phobius"/>
    </source>
</evidence>